<dbReference type="PRINTS" id="PR00412">
    <property type="entry name" value="EPOXHYDRLASE"/>
</dbReference>
<gene>
    <name evidence="3" type="ORF">H9633_09210</name>
</gene>
<dbReference type="InterPro" id="IPR029058">
    <property type="entry name" value="AB_hydrolase_fold"/>
</dbReference>
<accession>A0ABR8W6N9</accession>
<dbReference type="InterPro" id="IPR000639">
    <property type="entry name" value="Epox_hydrolase-like"/>
</dbReference>
<organism evidence="3 4">
    <name type="scientific">Microbacterium commune</name>
    <dbReference type="NCBI Taxonomy" id="2762219"/>
    <lineage>
        <taxon>Bacteria</taxon>
        <taxon>Bacillati</taxon>
        <taxon>Actinomycetota</taxon>
        <taxon>Actinomycetes</taxon>
        <taxon>Micrococcales</taxon>
        <taxon>Microbacteriaceae</taxon>
        <taxon>Microbacterium</taxon>
    </lineage>
</organism>
<comment type="caution">
    <text evidence="3">The sequence shown here is derived from an EMBL/GenBank/DDBJ whole genome shotgun (WGS) entry which is preliminary data.</text>
</comment>
<evidence type="ECO:0000313" key="3">
    <source>
        <dbReference type="EMBL" id="MBD8012476.1"/>
    </source>
</evidence>
<dbReference type="PRINTS" id="PR00111">
    <property type="entry name" value="ABHYDROLASE"/>
</dbReference>
<reference evidence="3 4" key="1">
    <citation type="submission" date="2020-08" db="EMBL/GenBank/DDBJ databases">
        <title>A Genomic Blueprint of the Chicken Gut Microbiome.</title>
        <authorList>
            <person name="Gilroy R."/>
            <person name="Ravi A."/>
            <person name="Getino M."/>
            <person name="Pursley I."/>
            <person name="Horton D.L."/>
            <person name="Alikhan N.-F."/>
            <person name="Baker D."/>
            <person name="Gharbi K."/>
            <person name="Hall N."/>
            <person name="Watson M."/>
            <person name="Adriaenssens E.M."/>
            <person name="Foster-Nyarko E."/>
            <person name="Jarju S."/>
            <person name="Secka A."/>
            <person name="Antonio M."/>
            <person name="Oren A."/>
            <person name="Chaudhuri R."/>
            <person name="La Ragione R.M."/>
            <person name="Hildebrand F."/>
            <person name="Pallen M.J."/>
        </authorList>
    </citation>
    <scope>NUCLEOTIDE SEQUENCE [LARGE SCALE GENOMIC DNA]</scope>
    <source>
        <strain evidence="3 4">Re1</strain>
    </source>
</reference>
<sequence length="307" mass="33973">MDVPASPQPSLHRDWSPPLPIAPGFEHLVIETPGLRSHVAVMGDGEPVVLLHGFPQHWWEWRRIAPRLAAHGYRVICPDLRGSGWTEADDPEIGRTSMLADLVAVLDVLRVDSAHVVGHDLGAVVAGQVSYAHPERVRSVVQLAVPPGFMTFSTKLLPAFTHMPALLRHRQGRSLSWLFGPQYAAKPLTDDVLDGYLRVQARAGFGAAVRRLYRGMIVPEAIRLSSGYYQRRRLRPPMLAVFGRQDGPFAEQTVRRICRGSDRYADRFDLAFVDGAAHFIVDDAPDAVADLCLDWFARNAGVAAQRG</sequence>
<protein>
    <submittedName>
        <fullName evidence="3">Alpha/beta hydrolase</fullName>
    </submittedName>
</protein>
<proteinExistence type="predicted"/>
<dbReference type="GO" id="GO:0016787">
    <property type="term" value="F:hydrolase activity"/>
    <property type="evidence" value="ECO:0007669"/>
    <property type="project" value="UniProtKB-KW"/>
</dbReference>
<dbReference type="Proteomes" id="UP000611521">
    <property type="component" value="Unassembled WGS sequence"/>
</dbReference>
<name>A0ABR8W6N9_9MICO</name>
<dbReference type="RefSeq" id="WP_191712859.1">
    <property type="nucleotide sequence ID" value="NZ_JACSPX010000001.1"/>
</dbReference>
<dbReference type="Gene3D" id="3.40.50.1820">
    <property type="entry name" value="alpha/beta hydrolase"/>
    <property type="match status" value="1"/>
</dbReference>
<evidence type="ECO:0000256" key="1">
    <source>
        <dbReference type="ARBA" id="ARBA00022801"/>
    </source>
</evidence>
<dbReference type="Pfam" id="PF00561">
    <property type="entry name" value="Abhydrolase_1"/>
    <property type="match status" value="1"/>
</dbReference>
<feature type="domain" description="AB hydrolase-1" evidence="2">
    <location>
        <begin position="47"/>
        <end position="160"/>
    </location>
</feature>
<dbReference type="InterPro" id="IPR000073">
    <property type="entry name" value="AB_hydrolase_1"/>
</dbReference>
<evidence type="ECO:0000259" key="2">
    <source>
        <dbReference type="Pfam" id="PF00561"/>
    </source>
</evidence>
<dbReference type="PANTHER" id="PTHR43329">
    <property type="entry name" value="EPOXIDE HYDROLASE"/>
    <property type="match status" value="1"/>
</dbReference>
<keyword evidence="1 3" id="KW-0378">Hydrolase</keyword>
<dbReference type="SUPFAM" id="SSF53474">
    <property type="entry name" value="alpha/beta-Hydrolases"/>
    <property type="match status" value="1"/>
</dbReference>
<keyword evidence="4" id="KW-1185">Reference proteome</keyword>
<dbReference type="EMBL" id="JACSPX010000001">
    <property type="protein sequence ID" value="MBD8012476.1"/>
    <property type="molecule type" value="Genomic_DNA"/>
</dbReference>
<evidence type="ECO:0000313" key="4">
    <source>
        <dbReference type="Proteomes" id="UP000611521"/>
    </source>
</evidence>